<evidence type="ECO:0000313" key="2">
    <source>
        <dbReference type="EMBL" id="KAK9808108.1"/>
    </source>
</evidence>
<accession>A0AAW1PHX2</accession>
<reference evidence="2 3" key="1">
    <citation type="journal article" date="2024" name="Nat. Commun.">
        <title>Phylogenomics reveals the evolutionary origins of lichenization in chlorophyte algae.</title>
        <authorList>
            <person name="Puginier C."/>
            <person name="Libourel C."/>
            <person name="Otte J."/>
            <person name="Skaloud P."/>
            <person name="Haon M."/>
            <person name="Grisel S."/>
            <person name="Petersen M."/>
            <person name="Berrin J.G."/>
            <person name="Delaux P.M."/>
            <person name="Dal Grande F."/>
            <person name="Keller J."/>
        </authorList>
    </citation>
    <scope>NUCLEOTIDE SEQUENCE [LARGE SCALE GENOMIC DNA]</scope>
    <source>
        <strain evidence="2 3">SAG 2036</strain>
    </source>
</reference>
<comment type="caution">
    <text evidence="2">The sequence shown here is derived from an EMBL/GenBank/DDBJ whole genome shotgun (WGS) entry which is preliminary data.</text>
</comment>
<feature type="region of interest" description="Disordered" evidence="1">
    <location>
        <begin position="1"/>
        <end position="22"/>
    </location>
</feature>
<protein>
    <submittedName>
        <fullName evidence="2">Uncharacterized protein</fullName>
    </submittedName>
</protein>
<dbReference type="Proteomes" id="UP001465755">
    <property type="component" value="Unassembled WGS sequence"/>
</dbReference>
<evidence type="ECO:0000256" key="1">
    <source>
        <dbReference type="SAM" id="MobiDB-lite"/>
    </source>
</evidence>
<proteinExistence type="predicted"/>
<dbReference type="AlphaFoldDB" id="A0AAW1PHX2"/>
<dbReference type="EMBL" id="JALJOQ010000027">
    <property type="protein sequence ID" value="KAK9808108.1"/>
    <property type="molecule type" value="Genomic_DNA"/>
</dbReference>
<organism evidence="2 3">
    <name type="scientific">Symbiochloris irregularis</name>
    <dbReference type="NCBI Taxonomy" id="706552"/>
    <lineage>
        <taxon>Eukaryota</taxon>
        <taxon>Viridiplantae</taxon>
        <taxon>Chlorophyta</taxon>
        <taxon>core chlorophytes</taxon>
        <taxon>Trebouxiophyceae</taxon>
        <taxon>Trebouxiales</taxon>
        <taxon>Trebouxiaceae</taxon>
        <taxon>Symbiochloris</taxon>
    </lineage>
</organism>
<sequence>MRQKASSKSRSSRKEFSPRTTQPVRMKAGVAALAGLLLLACSAPALATSSSVIIGYYQSFDLTVQPASGNLCAVGGVPTASGITGPSTGQTTIAFTEGTGVHYLPINASAGYTAYDAVLSPDPNLKIDTSNGKLSLVFNSSGAAVGDVASVTLVLVDQSDNYNCSATITFTVVSAPTCTAPPAPGTITPYPAGVTVIQNPKVPTTIITNVVNIINVQYNINGRLDRE</sequence>
<evidence type="ECO:0000313" key="3">
    <source>
        <dbReference type="Proteomes" id="UP001465755"/>
    </source>
</evidence>
<keyword evidence="3" id="KW-1185">Reference proteome</keyword>
<name>A0AAW1PHX2_9CHLO</name>
<gene>
    <name evidence="2" type="ORF">WJX73_006908</name>
</gene>
<feature type="compositionally biased region" description="Basic residues" evidence="1">
    <location>
        <begin position="1"/>
        <end position="11"/>
    </location>
</feature>